<protein>
    <submittedName>
        <fullName evidence="1">Hydrogenase maturation protease</fullName>
    </submittedName>
</protein>
<dbReference type="EMBL" id="JTHE03000029">
    <property type="protein sequence ID" value="MCM1982132.1"/>
    <property type="molecule type" value="Genomic_DNA"/>
</dbReference>
<dbReference type="RefSeq" id="WP_166280621.1">
    <property type="nucleotide sequence ID" value="NZ_JTHE03000029.1"/>
</dbReference>
<accession>A0ABD4T0N2</accession>
<reference evidence="1 2" key="1">
    <citation type="journal article" date="2015" name="Genome Announc.">
        <title>Draft Genome Sequence of Filamentous Marine Cyanobacterium Lyngbya confervoides Strain BDU141951.</title>
        <authorList>
            <person name="Chandrababunaidu M.M."/>
            <person name="Sen D."/>
            <person name="Tripathy S."/>
        </authorList>
    </citation>
    <scope>NUCLEOTIDE SEQUENCE [LARGE SCALE GENOMIC DNA]</scope>
    <source>
        <strain evidence="1 2">BDU141951</strain>
    </source>
</reference>
<organism evidence="1 2">
    <name type="scientific">Lyngbya confervoides BDU141951</name>
    <dbReference type="NCBI Taxonomy" id="1574623"/>
    <lineage>
        <taxon>Bacteria</taxon>
        <taxon>Bacillati</taxon>
        <taxon>Cyanobacteriota</taxon>
        <taxon>Cyanophyceae</taxon>
        <taxon>Oscillatoriophycideae</taxon>
        <taxon>Oscillatoriales</taxon>
        <taxon>Microcoleaceae</taxon>
        <taxon>Lyngbya</taxon>
    </lineage>
</organism>
<dbReference type="PANTHER" id="PTHR30302">
    <property type="entry name" value="HYDROGENASE 1 MATURATION PROTEASE"/>
    <property type="match status" value="1"/>
</dbReference>
<dbReference type="GO" id="GO:0008233">
    <property type="term" value="F:peptidase activity"/>
    <property type="evidence" value="ECO:0007669"/>
    <property type="project" value="UniProtKB-KW"/>
</dbReference>
<dbReference type="InterPro" id="IPR023430">
    <property type="entry name" value="Pept_HybD-like_dom_sf"/>
</dbReference>
<dbReference type="GO" id="GO:0006508">
    <property type="term" value="P:proteolysis"/>
    <property type="evidence" value="ECO:0007669"/>
    <property type="project" value="UniProtKB-KW"/>
</dbReference>
<dbReference type="InterPro" id="IPR000671">
    <property type="entry name" value="Peptidase_A31"/>
</dbReference>
<dbReference type="AlphaFoldDB" id="A0ABD4T0N2"/>
<keyword evidence="2" id="KW-1185">Reference proteome</keyword>
<evidence type="ECO:0000313" key="2">
    <source>
        <dbReference type="Proteomes" id="UP000031561"/>
    </source>
</evidence>
<keyword evidence="1" id="KW-0378">Hydrolase</keyword>
<dbReference type="Gene3D" id="3.40.50.1450">
    <property type="entry name" value="HybD-like"/>
    <property type="match status" value="1"/>
</dbReference>
<gene>
    <name evidence="1" type="ORF">QQ91_0004710</name>
</gene>
<evidence type="ECO:0000313" key="1">
    <source>
        <dbReference type="EMBL" id="MCM1982132.1"/>
    </source>
</evidence>
<comment type="caution">
    <text evidence="1">The sequence shown here is derived from an EMBL/GenBank/DDBJ whole genome shotgun (WGS) entry which is preliminary data.</text>
</comment>
<dbReference type="PANTHER" id="PTHR30302:SF5">
    <property type="entry name" value="SLR1876 PROTEIN"/>
    <property type="match status" value="1"/>
</dbReference>
<proteinExistence type="predicted"/>
<name>A0ABD4T0N2_9CYAN</name>
<keyword evidence="1" id="KW-0645">Protease</keyword>
<sequence length="157" mass="17125">MQTLVIGYGNTLRSDDGVGFWVAEQIAVRNWPQVRSLSLHQLLPELAADMAQADQVYFIDAWVGGSKPQLQQLAATPTTPTTDHGWTPESLMHLTKTLYGAEPLGYHLLIPAVQFDYGETQSAIAQAGMQWAIQTLESRFGPPSPLAVGAAQEVRHA</sequence>
<dbReference type="CDD" id="cd06066">
    <property type="entry name" value="H2MP_NAD-link-bidir"/>
    <property type="match status" value="1"/>
</dbReference>
<dbReference type="NCBIfam" id="TIGR00072">
    <property type="entry name" value="hydrog_prot"/>
    <property type="match status" value="1"/>
</dbReference>
<dbReference type="SUPFAM" id="SSF53163">
    <property type="entry name" value="HybD-like"/>
    <property type="match status" value="1"/>
</dbReference>
<dbReference type="Proteomes" id="UP000031561">
    <property type="component" value="Unassembled WGS sequence"/>
</dbReference>